<dbReference type="Proteomes" id="UP001148838">
    <property type="component" value="Unassembled WGS sequence"/>
</dbReference>
<feature type="compositionally biased region" description="Basic and acidic residues" evidence="1">
    <location>
        <begin position="413"/>
        <end position="424"/>
    </location>
</feature>
<dbReference type="PANTHER" id="PTHR33309">
    <property type="entry name" value="KERATIN, ULTRA HIGH-SULFUR MATRIX PROTEIN-LIKE"/>
    <property type="match status" value="1"/>
</dbReference>
<dbReference type="EMBL" id="JAJSOF020000033">
    <property type="protein sequence ID" value="KAJ4430354.1"/>
    <property type="molecule type" value="Genomic_DNA"/>
</dbReference>
<evidence type="ECO:0000313" key="4">
    <source>
        <dbReference type="Proteomes" id="UP001148838"/>
    </source>
</evidence>
<name>A0ABQ8S908_PERAM</name>
<evidence type="ECO:0000259" key="2">
    <source>
        <dbReference type="Pfam" id="PF20700"/>
    </source>
</evidence>
<protein>
    <recommendedName>
        <fullName evidence="2">Mutator-like transposase domain-containing protein</fullName>
    </recommendedName>
</protein>
<organism evidence="3 4">
    <name type="scientific">Periplaneta americana</name>
    <name type="common">American cockroach</name>
    <name type="synonym">Blatta americana</name>
    <dbReference type="NCBI Taxonomy" id="6978"/>
    <lineage>
        <taxon>Eukaryota</taxon>
        <taxon>Metazoa</taxon>
        <taxon>Ecdysozoa</taxon>
        <taxon>Arthropoda</taxon>
        <taxon>Hexapoda</taxon>
        <taxon>Insecta</taxon>
        <taxon>Pterygota</taxon>
        <taxon>Neoptera</taxon>
        <taxon>Polyneoptera</taxon>
        <taxon>Dictyoptera</taxon>
        <taxon>Blattodea</taxon>
        <taxon>Blattoidea</taxon>
        <taxon>Blattidae</taxon>
        <taxon>Blattinae</taxon>
        <taxon>Periplaneta</taxon>
    </lineage>
</organism>
<sequence>MTSAMNRNRLYNVNTRLVYGMRSIGKGRHAAQTFCAIMNLPPPPARFDREVFFINESLSEIAEASMRKAAMETVELNGNNRDICGAFDGSWQKRGHTSLNGVVTATSLLTGKVLAVEILTKYCQTCSQGKGTVHKCTKNYKGYSGGMEVQGAVNIFRQSEDSLNIRYVQYLGDGDSKGFKKVQEDKPYGEGVEIEKLECIGHVHKRMGARLGRLKKELKGIKLDDGKTLAGAGRLTNTEIDLFQTYYGLAIRRNTGNVEEMRKSVWATYFHKISTNEKPYHQLCPKGLDSWCGYNKAQAQNKDLADKKLLEKCTHGCTQNPNESFNNCIWERLPKTVFVGLNVLKTDVLDAVITFSDGSSSRKKVLELMGIKPGLNMERALCAIDVRRVKEAEKAMQTQSKEQRTAKRNQKRRREEEEKEKEDGYNPGMH</sequence>
<evidence type="ECO:0000256" key="1">
    <source>
        <dbReference type="SAM" id="MobiDB-lite"/>
    </source>
</evidence>
<comment type="caution">
    <text evidence="3">The sequence shown here is derived from an EMBL/GenBank/DDBJ whole genome shotgun (WGS) entry which is preliminary data.</text>
</comment>
<accession>A0ABQ8S908</accession>
<keyword evidence="4" id="KW-1185">Reference proteome</keyword>
<feature type="domain" description="Mutator-like transposase" evidence="2">
    <location>
        <begin position="10"/>
        <end position="292"/>
    </location>
</feature>
<reference evidence="3 4" key="1">
    <citation type="journal article" date="2022" name="Allergy">
        <title>Genome assembly and annotation of Periplaneta americana reveal a comprehensive cockroach allergen profile.</title>
        <authorList>
            <person name="Wang L."/>
            <person name="Xiong Q."/>
            <person name="Saelim N."/>
            <person name="Wang L."/>
            <person name="Nong W."/>
            <person name="Wan A.T."/>
            <person name="Shi M."/>
            <person name="Liu X."/>
            <person name="Cao Q."/>
            <person name="Hui J.H.L."/>
            <person name="Sookrung N."/>
            <person name="Leung T.F."/>
            <person name="Tungtrongchitr A."/>
            <person name="Tsui S.K.W."/>
        </authorList>
    </citation>
    <scope>NUCLEOTIDE SEQUENCE [LARGE SCALE GENOMIC DNA]</scope>
    <source>
        <strain evidence="3">PWHHKU_190912</strain>
    </source>
</reference>
<evidence type="ECO:0000313" key="3">
    <source>
        <dbReference type="EMBL" id="KAJ4430354.1"/>
    </source>
</evidence>
<dbReference type="Pfam" id="PF20700">
    <property type="entry name" value="Mutator"/>
    <property type="match status" value="1"/>
</dbReference>
<feature type="region of interest" description="Disordered" evidence="1">
    <location>
        <begin position="393"/>
        <end position="430"/>
    </location>
</feature>
<proteinExistence type="predicted"/>
<dbReference type="InterPro" id="IPR049012">
    <property type="entry name" value="Mutator_transp_dom"/>
</dbReference>
<gene>
    <name evidence="3" type="ORF">ANN_22570</name>
</gene>
<dbReference type="PANTHER" id="PTHR33309:SF3">
    <property type="entry name" value="CCHC-TYPE DOMAIN-CONTAINING PROTEIN"/>
    <property type="match status" value="1"/>
</dbReference>